<dbReference type="InterPro" id="IPR002376">
    <property type="entry name" value="Formyl_transf_N"/>
</dbReference>
<dbReference type="Gene3D" id="3.40.50.170">
    <property type="entry name" value="Formyl transferase, N-terminal domain"/>
    <property type="match status" value="1"/>
</dbReference>
<dbReference type="EMBL" id="FOXF01000031">
    <property type="protein sequence ID" value="SFP51842.1"/>
    <property type="molecule type" value="Genomic_DNA"/>
</dbReference>
<dbReference type="EC" id="2.1.2.9" evidence="3 8"/>
<evidence type="ECO:0000256" key="2">
    <source>
        <dbReference type="ARBA" id="ARBA00010699"/>
    </source>
</evidence>
<evidence type="ECO:0000256" key="7">
    <source>
        <dbReference type="ARBA" id="ARBA00048558"/>
    </source>
</evidence>
<dbReference type="InterPro" id="IPR037022">
    <property type="entry name" value="Formyl_trans_C_sf"/>
</dbReference>
<evidence type="ECO:0000259" key="10">
    <source>
        <dbReference type="Pfam" id="PF02911"/>
    </source>
</evidence>
<name>A0A662ZJR5_9GAMM</name>
<evidence type="ECO:0000313" key="12">
    <source>
        <dbReference type="Proteomes" id="UP000243745"/>
    </source>
</evidence>
<protein>
    <recommendedName>
        <fullName evidence="4 8">Methionyl-tRNA formyltransferase</fullName>
        <ecNumber evidence="3 8">2.1.2.9</ecNumber>
    </recommendedName>
</protein>
<keyword evidence="6 8" id="KW-0648">Protein biosynthesis</keyword>
<dbReference type="SUPFAM" id="SSF50486">
    <property type="entry name" value="FMT C-terminal domain-like"/>
    <property type="match status" value="1"/>
</dbReference>
<dbReference type="GO" id="GO:0004479">
    <property type="term" value="F:methionyl-tRNA formyltransferase activity"/>
    <property type="evidence" value="ECO:0007669"/>
    <property type="project" value="UniProtKB-UniRule"/>
</dbReference>
<dbReference type="CDD" id="cd08704">
    <property type="entry name" value="Met_tRNA_FMT_C"/>
    <property type="match status" value="1"/>
</dbReference>
<dbReference type="PANTHER" id="PTHR11138:SF5">
    <property type="entry name" value="METHIONYL-TRNA FORMYLTRANSFERASE, MITOCHONDRIAL"/>
    <property type="match status" value="1"/>
</dbReference>
<evidence type="ECO:0000313" key="11">
    <source>
        <dbReference type="EMBL" id="SFP51842.1"/>
    </source>
</evidence>
<evidence type="ECO:0000256" key="3">
    <source>
        <dbReference type="ARBA" id="ARBA00012261"/>
    </source>
</evidence>
<dbReference type="HAMAP" id="MF_00182">
    <property type="entry name" value="Formyl_trans"/>
    <property type="match status" value="1"/>
</dbReference>
<evidence type="ECO:0000256" key="1">
    <source>
        <dbReference type="ARBA" id="ARBA00002606"/>
    </source>
</evidence>
<dbReference type="Pfam" id="PF00551">
    <property type="entry name" value="Formyl_trans_N"/>
    <property type="match status" value="1"/>
</dbReference>
<dbReference type="SUPFAM" id="SSF53328">
    <property type="entry name" value="Formyltransferase"/>
    <property type="match status" value="1"/>
</dbReference>
<dbReference type="CDD" id="cd08646">
    <property type="entry name" value="FMT_core_Met-tRNA-FMT_N"/>
    <property type="match status" value="1"/>
</dbReference>
<evidence type="ECO:0000259" key="9">
    <source>
        <dbReference type="Pfam" id="PF00551"/>
    </source>
</evidence>
<sequence length="313" mass="34405">MKILFAGTPDFAAVHLQKLIDCNADICAVLTQPDRPKGRGHHLAPSPVKETALKAGIPVYQPEKLRNNEEAIRIIQELGADLMIVVAYGLILPDEVIYAPRLGSINVHGSILPRWRGAAPIQRSLWAGDPDAGVTIMKVATELDSGDIIKIATLPITEEDTSLSLYEKLAVLGAETLCGMLDNMEEMISHAIPQNPELVTYAKKLSKEEALLDFNLDASTLERYIRTYIPWPLAYFSLDENIIKVHKAQVLNEQTNKTPGEIVSAGKDGLDIATANGILRIKELQLPNKKAMGFADVYNSKKDMFKPGRMVNA</sequence>
<feature type="domain" description="Formyl transferase N-terminal" evidence="9">
    <location>
        <begin position="1"/>
        <end position="177"/>
    </location>
</feature>
<dbReference type="InterPro" id="IPR044135">
    <property type="entry name" value="Met-tRNA-FMT_C"/>
</dbReference>
<feature type="binding site" evidence="8">
    <location>
        <begin position="110"/>
        <end position="113"/>
    </location>
    <ligand>
        <name>(6S)-5,6,7,8-tetrahydrofolate</name>
        <dbReference type="ChEBI" id="CHEBI:57453"/>
    </ligand>
</feature>
<organism evidence="11 12">
    <name type="scientific">Ruminobacter amylophilus</name>
    <dbReference type="NCBI Taxonomy" id="867"/>
    <lineage>
        <taxon>Bacteria</taxon>
        <taxon>Pseudomonadati</taxon>
        <taxon>Pseudomonadota</taxon>
        <taxon>Gammaproteobacteria</taxon>
        <taxon>Aeromonadales</taxon>
        <taxon>Succinivibrionaceae</taxon>
        <taxon>Ruminobacter</taxon>
    </lineage>
</organism>
<dbReference type="Pfam" id="PF02911">
    <property type="entry name" value="Formyl_trans_C"/>
    <property type="match status" value="1"/>
</dbReference>
<feature type="domain" description="Formyl transferase C-terminal" evidence="10">
    <location>
        <begin position="204"/>
        <end position="301"/>
    </location>
</feature>
<keyword evidence="5 8" id="KW-0808">Transferase</keyword>
<dbReference type="Gene3D" id="3.10.25.10">
    <property type="entry name" value="Formyl transferase, C-terminal domain"/>
    <property type="match status" value="1"/>
</dbReference>
<evidence type="ECO:0000256" key="5">
    <source>
        <dbReference type="ARBA" id="ARBA00022679"/>
    </source>
</evidence>
<dbReference type="NCBIfam" id="TIGR00460">
    <property type="entry name" value="fmt"/>
    <property type="match status" value="1"/>
</dbReference>
<dbReference type="InterPro" id="IPR005793">
    <property type="entry name" value="Formyl_trans_C"/>
</dbReference>
<dbReference type="InterPro" id="IPR036477">
    <property type="entry name" value="Formyl_transf_N_sf"/>
</dbReference>
<comment type="function">
    <text evidence="1 8">Attaches a formyl group to the free amino group of methionyl-tRNA(fMet). The formyl group appears to play a dual role in the initiator identity of N-formylmethionyl-tRNA by promoting its recognition by IF2 and preventing the misappropriation of this tRNA by the elongation apparatus.</text>
</comment>
<evidence type="ECO:0000256" key="6">
    <source>
        <dbReference type="ARBA" id="ARBA00022917"/>
    </source>
</evidence>
<proteinExistence type="inferred from homology"/>
<reference evidence="11 12" key="1">
    <citation type="submission" date="2016-10" db="EMBL/GenBank/DDBJ databases">
        <authorList>
            <person name="Varghese N."/>
            <person name="Submissions S."/>
        </authorList>
    </citation>
    <scope>NUCLEOTIDE SEQUENCE [LARGE SCALE GENOMIC DNA]</scope>
    <source>
        <strain evidence="11 12">DSM 1361</strain>
    </source>
</reference>
<evidence type="ECO:0000256" key="8">
    <source>
        <dbReference type="HAMAP-Rule" id="MF_00182"/>
    </source>
</evidence>
<comment type="similarity">
    <text evidence="2 8">Belongs to the Fmt family.</text>
</comment>
<dbReference type="AlphaFoldDB" id="A0A662ZJR5"/>
<dbReference type="RefSeq" id="WP_093142650.1">
    <property type="nucleotide sequence ID" value="NZ_FOXF01000031.1"/>
</dbReference>
<dbReference type="GO" id="GO:0005829">
    <property type="term" value="C:cytosol"/>
    <property type="evidence" value="ECO:0007669"/>
    <property type="project" value="TreeGrafter"/>
</dbReference>
<dbReference type="InterPro" id="IPR041711">
    <property type="entry name" value="Met-tRNA-FMT_N"/>
</dbReference>
<comment type="catalytic activity">
    <reaction evidence="7 8">
        <text>L-methionyl-tRNA(fMet) + (6R)-10-formyltetrahydrofolate = N-formyl-L-methionyl-tRNA(fMet) + (6S)-5,6,7,8-tetrahydrofolate + H(+)</text>
        <dbReference type="Rhea" id="RHEA:24380"/>
        <dbReference type="Rhea" id="RHEA-COMP:9952"/>
        <dbReference type="Rhea" id="RHEA-COMP:9953"/>
        <dbReference type="ChEBI" id="CHEBI:15378"/>
        <dbReference type="ChEBI" id="CHEBI:57453"/>
        <dbReference type="ChEBI" id="CHEBI:78530"/>
        <dbReference type="ChEBI" id="CHEBI:78844"/>
        <dbReference type="ChEBI" id="CHEBI:195366"/>
        <dbReference type="EC" id="2.1.2.9"/>
    </reaction>
</comment>
<dbReference type="InterPro" id="IPR011034">
    <property type="entry name" value="Formyl_transferase-like_C_sf"/>
</dbReference>
<dbReference type="Proteomes" id="UP000243745">
    <property type="component" value="Unassembled WGS sequence"/>
</dbReference>
<accession>A0A662ZJR5</accession>
<gene>
    <name evidence="8" type="primary">fmt</name>
    <name evidence="11" type="ORF">SAMN02910344_01605</name>
</gene>
<keyword evidence="12" id="KW-1185">Reference proteome</keyword>
<dbReference type="OrthoDB" id="9802815at2"/>
<dbReference type="InterPro" id="IPR005794">
    <property type="entry name" value="Fmt"/>
</dbReference>
<evidence type="ECO:0000256" key="4">
    <source>
        <dbReference type="ARBA" id="ARBA00016014"/>
    </source>
</evidence>
<dbReference type="PANTHER" id="PTHR11138">
    <property type="entry name" value="METHIONYL-TRNA FORMYLTRANSFERASE"/>
    <property type="match status" value="1"/>
</dbReference>